<evidence type="ECO:0000313" key="3">
    <source>
        <dbReference type="EMBL" id="KAF2093513.1"/>
    </source>
</evidence>
<feature type="domain" description="Heterokaryon incompatibility" evidence="1">
    <location>
        <begin position="24"/>
        <end position="114"/>
    </location>
</feature>
<evidence type="ECO:0000259" key="1">
    <source>
        <dbReference type="Pfam" id="PF06985"/>
    </source>
</evidence>
<name>A0A9P4I4U7_9PEZI</name>
<dbReference type="OrthoDB" id="20872at2759"/>
<evidence type="ECO:0000259" key="2">
    <source>
        <dbReference type="Pfam" id="PF26640"/>
    </source>
</evidence>
<dbReference type="Pfam" id="PF26640">
    <property type="entry name" value="DUF8212"/>
    <property type="match status" value="1"/>
</dbReference>
<dbReference type="PANTHER" id="PTHR10622:SF10">
    <property type="entry name" value="HET DOMAIN-CONTAINING PROTEIN"/>
    <property type="match status" value="1"/>
</dbReference>
<dbReference type="EMBL" id="ML978138">
    <property type="protein sequence ID" value="KAF2093513.1"/>
    <property type="molecule type" value="Genomic_DNA"/>
</dbReference>
<dbReference type="InterPro" id="IPR058525">
    <property type="entry name" value="DUF8212"/>
</dbReference>
<feature type="domain" description="DUF8212" evidence="2">
    <location>
        <begin position="228"/>
        <end position="260"/>
    </location>
</feature>
<dbReference type="Pfam" id="PF06985">
    <property type="entry name" value="HET"/>
    <property type="match status" value="1"/>
</dbReference>
<dbReference type="InterPro" id="IPR010730">
    <property type="entry name" value="HET"/>
</dbReference>
<evidence type="ECO:0000313" key="4">
    <source>
        <dbReference type="Proteomes" id="UP000799772"/>
    </source>
</evidence>
<comment type="caution">
    <text evidence="3">The sequence shown here is derived from an EMBL/GenBank/DDBJ whole genome shotgun (WGS) entry which is preliminary data.</text>
</comment>
<dbReference type="Proteomes" id="UP000799772">
    <property type="component" value="Unassembled WGS sequence"/>
</dbReference>
<dbReference type="PANTHER" id="PTHR10622">
    <property type="entry name" value="HET DOMAIN-CONTAINING PROTEIN"/>
    <property type="match status" value="1"/>
</dbReference>
<keyword evidence="4" id="KW-1185">Reference proteome</keyword>
<proteinExistence type="predicted"/>
<accession>A0A9P4I4U7</accession>
<sequence>MRLLERNADGELVFHEFVGEAPPYAILSHTWATDSNTEVSFQDVNAGTDKSKAGYRKIQFCAEQAAADDLRYFWIDTCCIDKSSSAELQEAINSMYNWYRNSSVCYVYLYDVLDNHSGLEEEDILGSARWFTRGWTLQELIAPRTVRFYTCGWHFVGTKLELRDRLMRITKIPAMLLAGSISSPEFYSVAHRMSWASGRETSRPEDMAYSLMGIFSVNMPMLYGEGDRAFRRLQEEIMKSSYDFSIFAWRYPYSDLTRGIAFASLEDNSNYQPFSMTNKGIQIEAHLVPLRIHAQQEIYAMSCASLSTVGILALLRPSHG</sequence>
<gene>
    <name evidence="3" type="ORF">NA57DRAFT_69227</name>
</gene>
<reference evidence="3" key="1">
    <citation type="journal article" date="2020" name="Stud. Mycol.">
        <title>101 Dothideomycetes genomes: a test case for predicting lifestyles and emergence of pathogens.</title>
        <authorList>
            <person name="Haridas S."/>
            <person name="Albert R."/>
            <person name="Binder M."/>
            <person name="Bloem J."/>
            <person name="Labutti K."/>
            <person name="Salamov A."/>
            <person name="Andreopoulos B."/>
            <person name="Baker S."/>
            <person name="Barry K."/>
            <person name="Bills G."/>
            <person name="Bluhm B."/>
            <person name="Cannon C."/>
            <person name="Castanera R."/>
            <person name="Culley D."/>
            <person name="Daum C."/>
            <person name="Ezra D."/>
            <person name="Gonzalez J."/>
            <person name="Henrissat B."/>
            <person name="Kuo A."/>
            <person name="Liang C."/>
            <person name="Lipzen A."/>
            <person name="Lutzoni F."/>
            <person name="Magnuson J."/>
            <person name="Mondo S."/>
            <person name="Nolan M."/>
            <person name="Ohm R."/>
            <person name="Pangilinan J."/>
            <person name="Park H.-J."/>
            <person name="Ramirez L."/>
            <person name="Alfaro M."/>
            <person name="Sun H."/>
            <person name="Tritt A."/>
            <person name="Yoshinaga Y."/>
            <person name="Zwiers L.-H."/>
            <person name="Turgeon B."/>
            <person name="Goodwin S."/>
            <person name="Spatafora J."/>
            <person name="Crous P."/>
            <person name="Grigoriev I."/>
        </authorList>
    </citation>
    <scope>NUCLEOTIDE SEQUENCE</scope>
    <source>
        <strain evidence="3">CBS 133067</strain>
    </source>
</reference>
<dbReference type="AlphaFoldDB" id="A0A9P4I4U7"/>
<organism evidence="3 4">
    <name type="scientific">Rhizodiscina lignyota</name>
    <dbReference type="NCBI Taxonomy" id="1504668"/>
    <lineage>
        <taxon>Eukaryota</taxon>
        <taxon>Fungi</taxon>
        <taxon>Dikarya</taxon>
        <taxon>Ascomycota</taxon>
        <taxon>Pezizomycotina</taxon>
        <taxon>Dothideomycetes</taxon>
        <taxon>Pleosporomycetidae</taxon>
        <taxon>Aulographales</taxon>
        <taxon>Rhizodiscinaceae</taxon>
        <taxon>Rhizodiscina</taxon>
    </lineage>
</organism>
<protein>
    <submittedName>
        <fullName evidence="3">HET-domain-containing protein</fullName>
    </submittedName>
</protein>